<dbReference type="PANTHER" id="PTHR47359:SF3">
    <property type="entry name" value="NLP_P60 DOMAIN-CONTAINING PROTEIN-RELATED"/>
    <property type="match status" value="1"/>
</dbReference>
<keyword evidence="2" id="KW-0645">Protease</keyword>
<dbReference type="Proteomes" id="UP000308092">
    <property type="component" value="Unassembled WGS sequence"/>
</dbReference>
<evidence type="ECO:0000259" key="5">
    <source>
        <dbReference type="PROSITE" id="PS51935"/>
    </source>
</evidence>
<evidence type="ECO:0000313" key="6">
    <source>
        <dbReference type="EMBL" id="THC87100.1"/>
    </source>
</evidence>
<dbReference type="GO" id="GO:0006508">
    <property type="term" value="P:proteolysis"/>
    <property type="evidence" value="ECO:0007669"/>
    <property type="project" value="UniProtKB-KW"/>
</dbReference>
<organism evidence="6 7">
    <name type="scientific">Aspergillus tanneri</name>
    <dbReference type="NCBI Taxonomy" id="1220188"/>
    <lineage>
        <taxon>Eukaryota</taxon>
        <taxon>Fungi</taxon>
        <taxon>Dikarya</taxon>
        <taxon>Ascomycota</taxon>
        <taxon>Pezizomycotina</taxon>
        <taxon>Eurotiomycetes</taxon>
        <taxon>Eurotiomycetidae</taxon>
        <taxon>Eurotiales</taxon>
        <taxon>Aspergillaceae</taxon>
        <taxon>Aspergillus</taxon>
        <taxon>Aspergillus subgen. Circumdati</taxon>
    </lineage>
</organism>
<dbReference type="PANTHER" id="PTHR47359">
    <property type="entry name" value="PEPTIDOGLYCAN DL-ENDOPEPTIDASE CWLO"/>
    <property type="match status" value="1"/>
</dbReference>
<keyword evidence="7" id="KW-1185">Reference proteome</keyword>
<feature type="domain" description="NlpC/P60" evidence="5">
    <location>
        <begin position="97"/>
        <end position="229"/>
    </location>
</feature>
<name>A0A4S3IXL5_9EURO</name>
<protein>
    <recommendedName>
        <fullName evidence="5">NlpC/P60 domain-containing protein</fullName>
    </recommendedName>
</protein>
<dbReference type="InterPro" id="IPR051794">
    <property type="entry name" value="PG_Endopeptidase_C40"/>
</dbReference>
<dbReference type="Gene3D" id="3.90.1720.10">
    <property type="entry name" value="endopeptidase domain like (from Nostoc punctiforme)"/>
    <property type="match status" value="1"/>
</dbReference>
<evidence type="ECO:0000256" key="1">
    <source>
        <dbReference type="ARBA" id="ARBA00007074"/>
    </source>
</evidence>
<dbReference type="AlphaFoldDB" id="A0A4S3IXL5"/>
<reference evidence="6 7" key="1">
    <citation type="submission" date="2019-03" db="EMBL/GenBank/DDBJ databases">
        <title>The genome sequence of a newly discovered highly antifungal drug resistant Aspergillus species, Aspergillus tanneri NIH 1004.</title>
        <authorList>
            <person name="Mounaud S."/>
            <person name="Singh I."/>
            <person name="Joardar V."/>
            <person name="Pakala S."/>
            <person name="Pakala S."/>
            <person name="Venepally P."/>
            <person name="Hoover J."/>
            <person name="Nierman W."/>
            <person name="Chung J."/>
            <person name="Losada L."/>
        </authorList>
    </citation>
    <scope>NUCLEOTIDE SEQUENCE [LARGE SCALE GENOMIC DNA]</scope>
    <source>
        <strain evidence="6 7">NIH1004</strain>
    </source>
</reference>
<gene>
    <name evidence="6" type="ORF">EYZ11_013455</name>
</gene>
<dbReference type="EMBL" id="SOSA01001496">
    <property type="protein sequence ID" value="THC87100.1"/>
    <property type="molecule type" value="Genomic_DNA"/>
</dbReference>
<keyword evidence="3" id="KW-0378">Hydrolase</keyword>
<dbReference type="GO" id="GO:0008234">
    <property type="term" value="F:cysteine-type peptidase activity"/>
    <property type="evidence" value="ECO:0007669"/>
    <property type="project" value="UniProtKB-KW"/>
</dbReference>
<evidence type="ECO:0000256" key="4">
    <source>
        <dbReference type="ARBA" id="ARBA00022807"/>
    </source>
</evidence>
<accession>A0A4S3IXL5</accession>
<evidence type="ECO:0000313" key="7">
    <source>
        <dbReference type="Proteomes" id="UP000308092"/>
    </source>
</evidence>
<evidence type="ECO:0000256" key="3">
    <source>
        <dbReference type="ARBA" id="ARBA00022801"/>
    </source>
</evidence>
<sequence length="229" mass="24927">MQAPDPYKFQSCIVPSFPEVDALPWGTKRYKHQISPSYPEPLSYKTEQNIILSQVSQSPAEIMKLLTPLFLSLACLGLANPLPEEATVARDATVEAAKSGQGIIKAAEKEKGLPYVWGGGGCNGPSKGGFDCSGLTQYAICKSLHKTIPRVAQDQYHSKLGKHYPRSQAKPGDLLFWGEGGDCKNKVVHVGIFIKDGLMINAAHTGTPVREQKIWTSYGGEKICPDVVR</sequence>
<proteinExistence type="inferred from homology"/>
<dbReference type="Pfam" id="PF00877">
    <property type="entry name" value="NLPC_P60"/>
    <property type="match status" value="1"/>
</dbReference>
<keyword evidence="4" id="KW-0788">Thiol protease</keyword>
<dbReference type="VEuPathDB" id="FungiDB:EYZ11_013455"/>
<dbReference type="InterPro" id="IPR000064">
    <property type="entry name" value="NLP_P60_dom"/>
</dbReference>
<dbReference type="PROSITE" id="PS51935">
    <property type="entry name" value="NLPC_P60"/>
    <property type="match status" value="1"/>
</dbReference>
<comment type="similarity">
    <text evidence="1">Belongs to the peptidase C40 family.</text>
</comment>
<dbReference type="STRING" id="1220188.A0A4S3IXL5"/>
<dbReference type="SUPFAM" id="SSF54001">
    <property type="entry name" value="Cysteine proteinases"/>
    <property type="match status" value="1"/>
</dbReference>
<comment type="caution">
    <text evidence="6">The sequence shown here is derived from an EMBL/GenBank/DDBJ whole genome shotgun (WGS) entry which is preliminary data.</text>
</comment>
<evidence type="ECO:0000256" key="2">
    <source>
        <dbReference type="ARBA" id="ARBA00022670"/>
    </source>
</evidence>
<dbReference type="InterPro" id="IPR038765">
    <property type="entry name" value="Papain-like_cys_pep_sf"/>
</dbReference>